<evidence type="ECO:0000313" key="1">
    <source>
        <dbReference type="EMBL" id="CAK9007438.1"/>
    </source>
</evidence>
<organism evidence="1 2">
    <name type="scientific">Durusdinium trenchii</name>
    <dbReference type="NCBI Taxonomy" id="1381693"/>
    <lineage>
        <taxon>Eukaryota</taxon>
        <taxon>Sar</taxon>
        <taxon>Alveolata</taxon>
        <taxon>Dinophyceae</taxon>
        <taxon>Suessiales</taxon>
        <taxon>Symbiodiniaceae</taxon>
        <taxon>Durusdinium</taxon>
    </lineage>
</organism>
<dbReference type="InterPro" id="IPR011990">
    <property type="entry name" value="TPR-like_helical_dom_sf"/>
</dbReference>
<dbReference type="EMBL" id="CAXAMM010005491">
    <property type="protein sequence ID" value="CAK9007438.1"/>
    <property type="molecule type" value="Genomic_DNA"/>
</dbReference>
<proteinExistence type="predicted"/>
<dbReference type="Gene3D" id="1.25.40.10">
    <property type="entry name" value="Tetratricopeptide repeat domain"/>
    <property type="match status" value="1"/>
</dbReference>
<dbReference type="SUPFAM" id="SSF48452">
    <property type="entry name" value="TPR-like"/>
    <property type="match status" value="1"/>
</dbReference>
<dbReference type="InterPro" id="IPR019734">
    <property type="entry name" value="TPR_rpt"/>
</dbReference>
<keyword evidence="1" id="KW-0413">Isomerase</keyword>
<dbReference type="InterPro" id="IPR050754">
    <property type="entry name" value="FKBP4/5/8-like"/>
</dbReference>
<dbReference type="PANTHER" id="PTHR46512">
    <property type="entry name" value="PEPTIDYLPROLYL ISOMERASE"/>
    <property type="match status" value="1"/>
</dbReference>
<name>A0ABP0IZD1_9DINO</name>
<comment type="caution">
    <text evidence="1">The sequence shown here is derived from an EMBL/GenBank/DDBJ whole genome shotgun (WGS) entry which is preliminary data.</text>
</comment>
<keyword evidence="2" id="KW-1185">Reference proteome</keyword>
<dbReference type="Proteomes" id="UP001642464">
    <property type="component" value="Unassembled WGS sequence"/>
</dbReference>
<reference evidence="1 2" key="1">
    <citation type="submission" date="2024-02" db="EMBL/GenBank/DDBJ databases">
        <authorList>
            <person name="Chen Y."/>
            <person name="Shah S."/>
            <person name="Dougan E. K."/>
            <person name="Thang M."/>
            <person name="Chan C."/>
        </authorList>
    </citation>
    <scope>NUCLEOTIDE SEQUENCE [LARGE SCALE GENOMIC DNA]</scope>
</reference>
<sequence length="116" mass="13138">MAHLKLRDFSKAIEFADNALKRDPTNTRALYRKSMALFETLDFSEAAESLQKLLEIEPGNLAAQDLLQKAKRNQAKGELRAKKMSQKMFGSTPKQVDGISALGRLRQICCRRAKRD</sequence>
<gene>
    <name evidence="1" type="ORF">SCF082_LOCUS9458</name>
</gene>
<dbReference type="GO" id="GO:0016853">
    <property type="term" value="F:isomerase activity"/>
    <property type="evidence" value="ECO:0007669"/>
    <property type="project" value="UniProtKB-KW"/>
</dbReference>
<dbReference type="Pfam" id="PF14559">
    <property type="entry name" value="TPR_19"/>
    <property type="match status" value="1"/>
</dbReference>
<dbReference type="PROSITE" id="PS50005">
    <property type="entry name" value="TPR"/>
    <property type="match status" value="1"/>
</dbReference>
<evidence type="ECO:0000313" key="2">
    <source>
        <dbReference type="Proteomes" id="UP001642464"/>
    </source>
</evidence>
<accession>A0ABP0IZD1</accession>
<protein>
    <submittedName>
        <fullName evidence="1">Peptidyl-prolyl cis-trans isomerase FKBP5 (PPIase FKBP5) (51 kDa FK506-binding protein) (51 kDa FKBP) (FKBP-51) (FK506-binding protein 5) (FKBP-5) (Rotamase)</fullName>
    </submittedName>
</protein>